<dbReference type="VEuPathDB" id="FungiDB:RhiirA1_494643"/>
<name>A0A2I1GYI4_9GLOM</name>
<dbReference type="Proteomes" id="UP000234323">
    <property type="component" value="Unassembled WGS sequence"/>
</dbReference>
<organism evidence="2 3">
    <name type="scientific">Rhizophagus irregularis</name>
    <dbReference type="NCBI Taxonomy" id="588596"/>
    <lineage>
        <taxon>Eukaryota</taxon>
        <taxon>Fungi</taxon>
        <taxon>Fungi incertae sedis</taxon>
        <taxon>Mucoromycota</taxon>
        <taxon>Glomeromycotina</taxon>
        <taxon>Glomeromycetes</taxon>
        <taxon>Glomerales</taxon>
        <taxon>Glomeraceae</taxon>
        <taxon>Rhizophagus</taxon>
    </lineage>
</organism>
<dbReference type="EMBL" id="LLXI01001063">
    <property type="protein sequence ID" value="PKY51690.1"/>
    <property type="molecule type" value="Genomic_DNA"/>
</dbReference>
<dbReference type="PROSITE" id="PS50878">
    <property type="entry name" value="RT_POL"/>
    <property type="match status" value="1"/>
</dbReference>
<evidence type="ECO:0000313" key="3">
    <source>
        <dbReference type="Proteomes" id="UP000234323"/>
    </source>
</evidence>
<reference evidence="2 3" key="1">
    <citation type="submission" date="2015-10" db="EMBL/GenBank/DDBJ databases">
        <title>Genome analyses suggest a sexual origin of heterokaryosis in a supposedly ancient asexual fungus.</title>
        <authorList>
            <person name="Ropars J."/>
            <person name="Sedzielewska K."/>
            <person name="Noel J."/>
            <person name="Charron P."/>
            <person name="Farinelli L."/>
            <person name="Marton T."/>
            <person name="Kruger M."/>
            <person name="Pelin A."/>
            <person name="Brachmann A."/>
            <person name="Corradi N."/>
        </authorList>
    </citation>
    <scope>NUCLEOTIDE SEQUENCE [LARGE SCALE GENOMIC DNA]</scope>
    <source>
        <strain evidence="2 3">A4</strain>
    </source>
</reference>
<proteinExistence type="predicted"/>
<protein>
    <recommendedName>
        <fullName evidence="1">Reverse transcriptase domain-containing protein</fullName>
    </recommendedName>
</protein>
<gene>
    <name evidence="2" type="ORF">RhiirA4_468865</name>
</gene>
<dbReference type="VEuPathDB" id="FungiDB:RhiirFUN_005850"/>
<evidence type="ECO:0000259" key="1">
    <source>
        <dbReference type="PROSITE" id="PS50878"/>
    </source>
</evidence>
<accession>A0A2I1GYI4</accession>
<keyword evidence="3" id="KW-1185">Reference proteome</keyword>
<dbReference type="VEuPathDB" id="FungiDB:FUN_015186"/>
<dbReference type="AlphaFoldDB" id="A0A2I1GYI4"/>
<dbReference type="InterPro" id="IPR000477">
    <property type="entry name" value="RT_dom"/>
</dbReference>
<sequence>MDDTTIISNNKKNLEKMIDICHQFFNINDIKANVGKYELIKINSKEKALEIEGNEIKKMNSEEGNRYLGIYFRYDNKRKIYKDKISSIINSACNIFNWKKLNEKQIIAVWNIVIIPRIEYQLAAIVLTKNECTKLMTRLNMIIKKRARLARSTPNFVIYDKDIYDVKHIYDLQLEMLCKNLLYQANGNEKLKKLFKIVMSQEQKRIWTSRCPGDLNLVYKIRNNWNIEAIKLLNSENIYICNHEVINNINKHHIIEGGDKDIIEIIDEKNIMKSALSRKNKKVLFIKDVLEIDGVNMKKWKHMCIELGVSTKGKIPLWFKELELKLIDNTNENTRKIKKEYMGKFERSNININYFDENEKQEKNTIISWNEEGEFPVFAEDKKGSKSKKYKRIGIHYIYKEDTLDWNNSPFLVICEGCEKNISKKKDKKCMIYIENKNSRIIKTRKEGETIKPYETINNLIQKNKCVKAVNEDERKNEEINRKIDQIDSLIKAEDDFITLMKNSLTENETGEKVKRYYLMIDLKKIKSSINANGKRAFWYNIIWILKEDNANKEEEILMSASYEICNENEFKILIRSIIIGLILINGNSEIILGINENIKKLIKEFIFNTSNRKKIDNDYYIELLYIEDFMIKNEIIIVDETNEEETVVIKDIRKRMEQILKKDLKEKKMRYKIEIIENALLINEYNLIWRKNIITGGFRKWRKKVSMAIWKNEILNSNKLNDLFIRNFMKEFDWRTTLEFISNRTTFTKRQCSSIDTKERSYRIKNLLKDLPTYEVLCKREVEVLENSTCIRCDTNEEETWDHVWICNDNEATLDEILRESISKFEEFLDKNRRLEDVLILRNHNINIVTILEERSNILIGKSRIWEMLRGVFNDRFNHITKQD</sequence>
<comment type="caution">
    <text evidence="2">The sequence shown here is derived from an EMBL/GenBank/DDBJ whole genome shotgun (WGS) entry which is preliminary data.</text>
</comment>
<feature type="domain" description="Reverse transcriptase" evidence="1">
    <location>
        <begin position="1"/>
        <end position="72"/>
    </location>
</feature>
<evidence type="ECO:0000313" key="2">
    <source>
        <dbReference type="EMBL" id="PKY51690.1"/>
    </source>
</evidence>